<dbReference type="EMBL" id="CP035282">
    <property type="protein sequence ID" value="QAT61893.1"/>
    <property type="molecule type" value="Genomic_DNA"/>
</dbReference>
<feature type="transmembrane region" description="Helical" evidence="1">
    <location>
        <begin position="125"/>
        <end position="150"/>
    </location>
</feature>
<accession>A0A410QCZ9</accession>
<feature type="transmembrane region" description="Helical" evidence="1">
    <location>
        <begin position="44"/>
        <end position="67"/>
    </location>
</feature>
<feature type="transmembrane region" description="Helical" evidence="1">
    <location>
        <begin position="156"/>
        <end position="177"/>
    </location>
</feature>
<protein>
    <submittedName>
        <fullName evidence="2">Uncharacterized protein</fullName>
    </submittedName>
</protein>
<dbReference type="OrthoDB" id="1911369at2"/>
<dbReference type="KEGG" id="spoa:EQM13_09950"/>
<proteinExistence type="predicted"/>
<dbReference type="AlphaFoldDB" id="A0A410QCZ9"/>
<evidence type="ECO:0000313" key="3">
    <source>
        <dbReference type="Proteomes" id="UP000287969"/>
    </source>
</evidence>
<gene>
    <name evidence="2" type="ORF">EQM13_09950</name>
</gene>
<feature type="transmembrane region" description="Helical" evidence="1">
    <location>
        <begin position="215"/>
        <end position="232"/>
    </location>
</feature>
<keyword evidence="3" id="KW-1185">Reference proteome</keyword>
<dbReference type="RefSeq" id="WP_128752564.1">
    <property type="nucleotide sequence ID" value="NZ_CP035282.1"/>
</dbReference>
<name>A0A410QCZ9_9FIRM</name>
<reference evidence="3" key="1">
    <citation type="submission" date="2019-01" db="EMBL/GenBank/DDBJ databases">
        <title>Draft genomes of a novel of Sporanaerobacter strains.</title>
        <authorList>
            <person name="Ma S."/>
        </authorList>
    </citation>
    <scope>NUCLEOTIDE SEQUENCE [LARGE SCALE GENOMIC DNA]</scope>
    <source>
        <strain evidence="3">NJN-17</strain>
    </source>
</reference>
<keyword evidence="1" id="KW-0812">Transmembrane</keyword>
<keyword evidence="1" id="KW-1133">Transmembrane helix</keyword>
<organism evidence="2 3">
    <name type="scientific">Acidilutibacter cellobiosedens</name>
    <dbReference type="NCBI Taxonomy" id="2507161"/>
    <lineage>
        <taxon>Bacteria</taxon>
        <taxon>Bacillati</taxon>
        <taxon>Bacillota</taxon>
        <taxon>Tissierellia</taxon>
        <taxon>Tissierellales</taxon>
        <taxon>Acidilutibacteraceae</taxon>
        <taxon>Acidilutibacter</taxon>
    </lineage>
</organism>
<evidence type="ECO:0000313" key="2">
    <source>
        <dbReference type="EMBL" id="QAT61893.1"/>
    </source>
</evidence>
<feature type="transmembrane region" description="Helical" evidence="1">
    <location>
        <begin position="184"/>
        <end position="203"/>
    </location>
</feature>
<keyword evidence="1" id="KW-0472">Membrane</keyword>
<feature type="transmembrane region" description="Helical" evidence="1">
    <location>
        <begin position="79"/>
        <end position="104"/>
    </location>
</feature>
<dbReference type="Proteomes" id="UP000287969">
    <property type="component" value="Chromosome"/>
</dbReference>
<evidence type="ECO:0000256" key="1">
    <source>
        <dbReference type="SAM" id="Phobius"/>
    </source>
</evidence>
<sequence length="248" mass="29289">MKIDMPSEREVKAEIDSITEQGLKGKESFYFYLKNMYRQIGIRYLFHDGLEIIFIILLIFSVLFPVVTSSSMYYMENIGGIYACLFTVSPVLYLTMSLLSFINAKQNKTCEIEMTCKYNIYQISAFRMLIFSVICILFNSFFIYIVAYVYEKIDFLKAFIISIASLFLFSTVFLFTINRVKNRYVKYFIILGWIIFNLSLYIFKVDFYIKFLNSISLYTWIMVTLGCAFVYIKNLKALIMFRNKEGMI</sequence>